<evidence type="ECO:0000313" key="2">
    <source>
        <dbReference type="Proteomes" id="UP000004994"/>
    </source>
</evidence>
<proteinExistence type="predicted"/>
<reference evidence="1" key="2">
    <citation type="submission" date="2019-01" db="UniProtKB">
        <authorList>
            <consortium name="EnsemblPlants"/>
        </authorList>
    </citation>
    <scope>IDENTIFICATION</scope>
    <source>
        <strain evidence="1">cv. Heinz 1706</strain>
    </source>
</reference>
<dbReference type="EnsemblPlants" id="Solyc02g092500.1.1">
    <property type="protein sequence ID" value="Solyc02g092500.1.1.1"/>
    <property type="gene ID" value="Solyc02g092500.1"/>
</dbReference>
<organism evidence="1">
    <name type="scientific">Solanum lycopersicum</name>
    <name type="common">Tomato</name>
    <name type="synonym">Lycopersicon esculentum</name>
    <dbReference type="NCBI Taxonomy" id="4081"/>
    <lineage>
        <taxon>Eukaryota</taxon>
        <taxon>Viridiplantae</taxon>
        <taxon>Streptophyta</taxon>
        <taxon>Embryophyta</taxon>
        <taxon>Tracheophyta</taxon>
        <taxon>Spermatophyta</taxon>
        <taxon>Magnoliopsida</taxon>
        <taxon>eudicotyledons</taxon>
        <taxon>Gunneridae</taxon>
        <taxon>Pentapetalae</taxon>
        <taxon>asterids</taxon>
        <taxon>lamiids</taxon>
        <taxon>Solanales</taxon>
        <taxon>Solanaceae</taxon>
        <taxon>Solanoideae</taxon>
        <taxon>Solaneae</taxon>
        <taxon>Solanum</taxon>
        <taxon>Solanum subgen. Lycopersicon</taxon>
    </lineage>
</organism>
<keyword evidence="2" id="KW-1185">Reference proteome</keyword>
<protein>
    <submittedName>
        <fullName evidence="1">Uncharacterized protein</fullName>
    </submittedName>
</protein>
<reference evidence="1" key="1">
    <citation type="journal article" date="2012" name="Nature">
        <title>The tomato genome sequence provides insights into fleshy fruit evolution.</title>
        <authorList>
            <consortium name="Tomato Genome Consortium"/>
        </authorList>
    </citation>
    <scope>NUCLEOTIDE SEQUENCE [LARGE SCALE GENOMIC DNA]</scope>
    <source>
        <strain evidence="1">cv. Heinz 1706</strain>
    </source>
</reference>
<evidence type="ECO:0000313" key="1">
    <source>
        <dbReference type="EnsemblPlants" id="Solyc02g092500.1.1.1"/>
    </source>
</evidence>
<sequence length="97" mass="11419">MHLPIYYTSPAIVPDKRLRSQSVMELGVRRRTTRARSVFLLLRMRKQCAGLPGEKKIQLRKREVERRRKDEFRAKLSGNGNDGVRTSLGQKLSWEYF</sequence>
<dbReference type="InParanoid" id="A0A3Q7FB36"/>
<dbReference type="Gramene" id="Solyc02g092500.1.1">
    <property type="protein sequence ID" value="Solyc02g092500.1.1.1"/>
    <property type="gene ID" value="Solyc02g092500.1"/>
</dbReference>
<dbReference type="AlphaFoldDB" id="A0A3Q7FB36"/>
<name>A0A3Q7FB36_SOLLC</name>
<dbReference type="PaxDb" id="4081-Solyc02g092500.1.1"/>
<accession>A0A3Q7FB36</accession>
<dbReference type="Proteomes" id="UP000004994">
    <property type="component" value="Chromosome 2"/>
</dbReference>